<evidence type="ECO:0000313" key="2">
    <source>
        <dbReference type="EMBL" id="AMY07565.1"/>
    </source>
</evidence>
<accession>A0A143PGA4</accession>
<feature type="transmembrane region" description="Helical" evidence="1">
    <location>
        <begin position="6"/>
        <end position="27"/>
    </location>
</feature>
<evidence type="ECO:0000313" key="3">
    <source>
        <dbReference type="Proteomes" id="UP000076079"/>
    </source>
</evidence>
<name>A0A143PGA4_LUTPR</name>
<gene>
    <name evidence="2" type="ORF">LuPra_00738</name>
</gene>
<dbReference type="STRING" id="1855912.LuPra_00738"/>
<dbReference type="RefSeq" id="WP_162271289.1">
    <property type="nucleotide sequence ID" value="NZ_CP015136.1"/>
</dbReference>
<dbReference type="EMBL" id="CP015136">
    <property type="protein sequence ID" value="AMY07565.1"/>
    <property type="molecule type" value="Genomic_DNA"/>
</dbReference>
<keyword evidence="1" id="KW-1133">Transmembrane helix</keyword>
<organism evidence="2 3">
    <name type="scientific">Luteitalea pratensis</name>
    <dbReference type="NCBI Taxonomy" id="1855912"/>
    <lineage>
        <taxon>Bacteria</taxon>
        <taxon>Pseudomonadati</taxon>
        <taxon>Acidobacteriota</taxon>
        <taxon>Vicinamibacteria</taxon>
        <taxon>Vicinamibacterales</taxon>
        <taxon>Vicinamibacteraceae</taxon>
        <taxon>Luteitalea</taxon>
    </lineage>
</organism>
<sequence>MLTATGLGGIVLACVLAVLLLAAILVWHKGRPFATGHVFRASRLSRGNRLLPVQVLITPTSVVHYTPQWVGKLEHSMHMAHVASVRIDTNMLFSDVFIETTGGVNPIRCAGHRKKDAVRMKALIEEYQTGYYRQSSHGA</sequence>
<evidence type="ECO:0000256" key="1">
    <source>
        <dbReference type="SAM" id="Phobius"/>
    </source>
</evidence>
<protein>
    <recommendedName>
        <fullName evidence="4">Bacterial membrane flanked domain protein</fullName>
    </recommendedName>
</protein>
<evidence type="ECO:0008006" key="4">
    <source>
        <dbReference type="Google" id="ProtNLM"/>
    </source>
</evidence>
<dbReference type="Proteomes" id="UP000076079">
    <property type="component" value="Chromosome"/>
</dbReference>
<keyword evidence="3" id="KW-1185">Reference proteome</keyword>
<reference evidence="2 3" key="1">
    <citation type="journal article" date="2016" name="Genome Announc.">
        <title>First Complete Genome Sequence of a Subdivision 6 Acidobacterium Strain.</title>
        <authorList>
            <person name="Huang S."/>
            <person name="Vieira S."/>
            <person name="Bunk B."/>
            <person name="Riedel T."/>
            <person name="Sproer C."/>
            <person name="Overmann J."/>
        </authorList>
    </citation>
    <scope>NUCLEOTIDE SEQUENCE [LARGE SCALE GENOMIC DNA]</scope>
    <source>
        <strain evidence="3">DSM 100886 HEG_-6_39</strain>
    </source>
</reference>
<keyword evidence="1" id="KW-0472">Membrane</keyword>
<proteinExistence type="predicted"/>
<reference evidence="3" key="2">
    <citation type="submission" date="2016-04" db="EMBL/GenBank/DDBJ databases">
        <title>First Complete Genome Sequence of a Subdivision 6 Acidobacterium.</title>
        <authorList>
            <person name="Huang S."/>
            <person name="Vieira S."/>
            <person name="Bunk B."/>
            <person name="Riedel T."/>
            <person name="Sproeer C."/>
            <person name="Overmann J."/>
        </authorList>
    </citation>
    <scope>NUCLEOTIDE SEQUENCE [LARGE SCALE GENOMIC DNA]</scope>
    <source>
        <strain evidence="3">DSM 100886 HEG_-6_39</strain>
    </source>
</reference>
<keyword evidence="1" id="KW-0812">Transmembrane</keyword>
<dbReference type="KEGG" id="abac:LuPra_00738"/>
<dbReference type="AlphaFoldDB" id="A0A143PGA4"/>